<dbReference type="CDD" id="cd00075">
    <property type="entry name" value="HATPase"/>
    <property type="match status" value="1"/>
</dbReference>
<evidence type="ECO:0000256" key="4">
    <source>
        <dbReference type="ARBA" id="ARBA00022475"/>
    </source>
</evidence>
<feature type="transmembrane region" description="Helical" evidence="10">
    <location>
        <begin position="323"/>
        <end position="345"/>
    </location>
</feature>
<dbReference type="InterPro" id="IPR004358">
    <property type="entry name" value="Sig_transdc_His_kin-like_C"/>
</dbReference>
<dbReference type="PRINTS" id="PR00344">
    <property type="entry name" value="BCTRLSENSOR"/>
</dbReference>
<comment type="caution">
    <text evidence="12">The sequence shown here is derived from an EMBL/GenBank/DDBJ whole genome shotgun (WGS) entry which is preliminary data.</text>
</comment>
<gene>
    <name evidence="12" type="ORF">LCGC14_1310000</name>
</gene>
<protein>
    <recommendedName>
        <fullName evidence="3">histidine kinase</fullName>
        <ecNumber evidence="3">2.7.13.3</ecNumber>
    </recommendedName>
</protein>
<dbReference type="InterPro" id="IPR003594">
    <property type="entry name" value="HATPase_dom"/>
</dbReference>
<dbReference type="Gene3D" id="3.30.450.20">
    <property type="entry name" value="PAS domain"/>
    <property type="match status" value="1"/>
</dbReference>
<feature type="transmembrane region" description="Helical" evidence="10">
    <location>
        <begin position="21"/>
        <end position="44"/>
    </location>
</feature>
<dbReference type="Gene3D" id="1.10.287.130">
    <property type="match status" value="1"/>
</dbReference>
<dbReference type="Pfam" id="PF21623">
    <property type="entry name" value="HK_sensor_dom_bact"/>
    <property type="match status" value="1"/>
</dbReference>
<comment type="catalytic activity">
    <reaction evidence="1">
        <text>ATP + protein L-histidine = ADP + protein N-phospho-L-histidine.</text>
        <dbReference type="EC" id="2.7.13.3"/>
    </reaction>
</comment>
<evidence type="ECO:0000256" key="8">
    <source>
        <dbReference type="ARBA" id="ARBA00022777"/>
    </source>
</evidence>
<keyword evidence="5" id="KW-0597">Phosphoprotein</keyword>
<dbReference type="CDD" id="cd00082">
    <property type="entry name" value="HisKA"/>
    <property type="match status" value="1"/>
</dbReference>
<dbReference type="InterPro" id="IPR029151">
    <property type="entry name" value="Sensor-like_sf"/>
</dbReference>
<proteinExistence type="predicted"/>
<dbReference type="PROSITE" id="PS50109">
    <property type="entry name" value="HIS_KIN"/>
    <property type="match status" value="1"/>
</dbReference>
<keyword evidence="7 10" id="KW-0812">Transmembrane</keyword>
<dbReference type="SMART" id="SM00387">
    <property type="entry name" value="HATPase_c"/>
    <property type="match status" value="1"/>
</dbReference>
<dbReference type="Pfam" id="PF02518">
    <property type="entry name" value="HATPase_c"/>
    <property type="match status" value="1"/>
</dbReference>
<accession>A0A0F9KMS1</accession>
<dbReference type="InterPro" id="IPR048760">
    <property type="entry name" value="VP0354-like_sensor_dom"/>
</dbReference>
<dbReference type="PANTHER" id="PTHR43047:SF72">
    <property type="entry name" value="OSMOSENSING HISTIDINE PROTEIN KINASE SLN1"/>
    <property type="match status" value="1"/>
</dbReference>
<keyword evidence="6" id="KW-0808">Transferase</keyword>
<dbReference type="GO" id="GO:0009927">
    <property type="term" value="F:histidine phosphotransfer kinase activity"/>
    <property type="evidence" value="ECO:0007669"/>
    <property type="project" value="TreeGrafter"/>
</dbReference>
<keyword evidence="8" id="KW-0418">Kinase</keyword>
<dbReference type="SUPFAM" id="SSF55874">
    <property type="entry name" value="ATPase domain of HSP90 chaperone/DNA topoisomerase II/histidine kinase"/>
    <property type="match status" value="1"/>
</dbReference>
<evidence type="ECO:0000256" key="2">
    <source>
        <dbReference type="ARBA" id="ARBA00004651"/>
    </source>
</evidence>
<reference evidence="12" key="1">
    <citation type="journal article" date="2015" name="Nature">
        <title>Complex archaea that bridge the gap between prokaryotes and eukaryotes.</title>
        <authorList>
            <person name="Spang A."/>
            <person name="Saw J.H."/>
            <person name="Jorgensen S.L."/>
            <person name="Zaremba-Niedzwiedzka K."/>
            <person name="Martijn J."/>
            <person name="Lind A.E."/>
            <person name="van Eijk R."/>
            <person name="Schleper C."/>
            <person name="Guy L."/>
            <person name="Ettema T.J."/>
        </authorList>
    </citation>
    <scope>NUCLEOTIDE SEQUENCE</scope>
</reference>
<dbReference type="GO" id="GO:0000155">
    <property type="term" value="F:phosphorelay sensor kinase activity"/>
    <property type="evidence" value="ECO:0007669"/>
    <property type="project" value="InterPro"/>
</dbReference>
<evidence type="ECO:0000256" key="7">
    <source>
        <dbReference type="ARBA" id="ARBA00022692"/>
    </source>
</evidence>
<dbReference type="PANTHER" id="PTHR43047">
    <property type="entry name" value="TWO-COMPONENT HISTIDINE PROTEIN KINASE"/>
    <property type="match status" value="1"/>
</dbReference>
<comment type="subcellular location">
    <subcellularLocation>
        <location evidence="2">Cell membrane</location>
        <topology evidence="2">Multi-pass membrane protein</topology>
    </subcellularLocation>
</comment>
<dbReference type="InterPro" id="IPR036890">
    <property type="entry name" value="HATPase_C_sf"/>
</dbReference>
<evidence type="ECO:0000256" key="5">
    <source>
        <dbReference type="ARBA" id="ARBA00022553"/>
    </source>
</evidence>
<keyword evidence="9 10" id="KW-1133">Transmembrane helix</keyword>
<dbReference type="Gene3D" id="3.30.565.10">
    <property type="entry name" value="Histidine kinase-like ATPase, C-terminal domain"/>
    <property type="match status" value="1"/>
</dbReference>
<evidence type="ECO:0000256" key="6">
    <source>
        <dbReference type="ARBA" id="ARBA00022679"/>
    </source>
</evidence>
<organism evidence="12">
    <name type="scientific">marine sediment metagenome</name>
    <dbReference type="NCBI Taxonomy" id="412755"/>
    <lineage>
        <taxon>unclassified sequences</taxon>
        <taxon>metagenomes</taxon>
        <taxon>ecological metagenomes</taxon>
    </lineage>
</organism>
<dbReference type="SUPFAM" id="SSF103190">
    <property type="entry name" value="Sensory domain-like"/>
    <property type="match status" value="1"/>
</dbReference>
<keyword evidence="4" id="KW-1003">Cell membrane</keyword>
<evidence type="ECO:0000256" key="1">
    <source>
        <dbReference type="ARBA" id="ARBA00000085"/>
    </source>
</evidence>
<dbReference type="InterPro" id="IPR005467">
    <property type="entry name" value="His_kinase_dom"/>
</dbReference>
<dbReference type="AlphaFoldDB" id="A0A0F9KMS1"/>
<evidence type="ECO:0000313" key="12">
    <source>
        <dbReference type="EMBL" id="KKM83384.1"/>
    </source>
</evidence>
<evidence type="ECO:0000256" key="9">
    <source>
        <dbReference type="ARBA" id="ARBA00022989"/>
    </source>
</evidence>
<dbReference type="EC" id="2.7.13.3" evidence="3"/>
<dbReference type="InterPro" id="IPR003661">
    <property type="entry name" value="HisK_dim/P_dom"/>
</dbReference>
<evidence type="ECO:0000259" key="11">
    <source>
        <dbReference type="PROSITE" id="PS50109"/>
    </source>
</evidence>
<sequence length="639" mass="71895">MGPETPINHSTLKTPILYKHIWLSLISLLFPVVSLVSVIGYQYYQDLLQASYQPYFNAQQDIIDNSMNSLSRELGHVQQLVRLVRFNPEFKKAIELNKPLDTQALISVFSGFMNASPYISQLRWLDEKGKEQVRIDSQQGKIKIVPFVELQNKFHRGYFQSAQSLALNDVYISELTPNIEHRQIVWPIEKTLRAAMRTTKNEGLRGGVLVLNINLNSALASLQQTSENSLSILDDEGNWILHSDSSREFQKFIANYQKSEPSDVSAMAENIITQKQLHNKVTESRLVSYGKMTIDADSEQPKNLFFVVGSSPQLLTTLKTKNVFLVLLPAVIILVIVMFTLWQFISNGKKRHEIYKQLAIEKHALAMSNQQLKEAYDKQQEMQDAIVELRKLSSLGMMVAGLAHELNTPLGGATLTLSSLSSATERLGEAVASGLKKTELDQYLKETTQSIALTKQNLRRATDMVVSFKRSAIDRHTDESSNFDLVMVIKDVVMTAKLNLQQHNIQLDLDLPEKINIHSYVGVMSQVLQNLIDNAIDHGFANRDRGHILVRLQVTSADSITVSVSDDGNGIEPERLKNIFDPFETTARGQGHTGLGLHLCHQWVTQVLQGQINVESELYKGTIFTLIFPAKVTSIEPKS</sequence>
<name>A0A0F9KMS1_9ZZZZ</name>
<evidence type="ECO:0000256" key="10">
    <source>
        <dbReference type="SAM" id="Phobius"/>
    </source>
</evidence>
<keyword evidence="10" id="KW-0472">Membrane</keyword>
<dbReference type="GO" id="GO:0005886">
    <property type="term" value="C:plasma membrane"/>
    <property type="evidence" value="ECO:0007669"/>
    <property type="project" value="UniProtKB-SubCell"/>
</dbReference>
<dbReference type="EMBL" id="LAZR01007721">
    <property type="protein sequence ID" value="KKM83384.1"/>
    <property type="molecule type" value="Genomic_DNA"/>
</dbReference>
<feature type="domain" description="Histidine kinase" evidence="11">
    <location>
        <begin position="401"/>
        <end position="632"/>
    </location>
</feature>
<evidence type="ECO:0000256" key="3">
    <source>
        <dbReference type="ARBA" id="ARBA00012438"/>
    </source>
</evidence>